<feature type="compositionally biased region" description="Basic and acidic residues" evidence="1">
    <location>
        <begin position="321"/>
        <end position="331"/>
    </location>
</feature>
<proteinExistence type="predicted"/>
<feature type="compositionally biased region" description="Basic and acidic residues" evidence="1">
    <location>
        <begin position="128"/>
        <end position="146"/>
    </location>
</feature>
<dbReference type="Proteomes" id="UP000515165">
    <property type="component" value="Chromosome 10"/>
</dbReference>
<evidence type="ECO:0000313" key="3">
    <source>
        <dbReference type="RefSeq" id="XP_027467332.2"/>
    </source>
</evidence>
<organism evidence="2 4">
    <name type="scientific">Zalophus californianus</name>
    <name type="common">California sealion</name>
    <dbReference type="NCBI Taxonomy" id="9704"/>
    <lineage>
        <taxon>Eukaryota</taxon>
        <taxon>Metazoa</taxon>
        <taxon>Chordata</taxon>
        <taxon>Craniata</taxon>
        <taxon>Vertebrata</taxon>
        <taxon>Euteleostomi</taxon>
        <taxon>Mammalia</taxon>
        <taxon>Eutheria</taxon>
        <taxon>Laurasiatheria</taxon>
        <taxon>Carnivora</taxon>
        <taxon>Caniformia</taxon>
        <taxon>Pinnipedia</taxon>
        <taxon>Otariidae</taxon>
        <taxon>Zalophus</taxon>
    </lineage>
</organism>
<feature type="region of interest" description="Disordered" evidence="1">
    <location>
        <begin position="1"/>
        <end position="37"/>
    </location>
</feature>
<feature type="region of interest" description="Disordered" evidence="1">
    <location>
        <begin position="321"/>
        <end position="349"/>
    </location>
</feature>
<feature type="region of interest" description="Disordered" evidence="1">
    <location>
        <begin position="118"/>
        <end position="167"/>
    </location>
</feature>
<dbReference type="AlphaFoldDB" id="A0A6J2EP73"/>
<sequence>MGGVWGASEEEGTSSGVGPPEQAGARQPGCSLRSGRRHPGLGVAAGARPVPWGILGVQGSAISYAAALGSHRSIIVPGVVWLWWSLAPSPSTTLPFLPLIQNSFGPMKKAPPFVAQKSLPDLRSGARLPREHTRQPGRRPFLEQDTRAGTGTGLRLPGSQSPSLPGHSCSARCFLTPSFLPSQLAPGGALTKAEPAGDAGEEGQEGRISQAGLWGSELGATQVGGPWALGEEGAGPGALREASPQRDNHLCRRRAHHRPAVLPDHPLSPEDEEPLPLPAPRCLLATCGRGEGRPTAGVEAPARAGGVMLPGFRGGAVIKERQRSGWGEHRVPILNSTRAPSSSSPLVRP</sequence>
<dbReference type="GeneID" id="113932415"/>
<gene>
    <name evidence="3 4" type="primary">LOC113932415</name>
</gene>
<feature type="region of interest" description="Disordered" evidence="1">
    <location>
        <begin position="228"/>
        <end position="248"/>
    </location>
</feature>
<evidence type="ECO:0000256" key="1">
    <source>
        <dbReference type="SAM" id="MobiDB-lite"/>
    </source>
</evidence>
<dbReference type="KEGG" id="zca:113932415"/>
<feature type="compositionally biased region" description="Polar residues" evidence="1">
    <location>
        <begin position="334"/>
        <end position="349"/>
    </location>
</feature>
<protein>
    <submittedName>
        <fullName evidence="3 4">Translation initiation factor IF-2-like</fullName>
    </submittedName>
</protein>
<reference evidence="3 4" key="1">
    <citation type="submission" date="2025-04" db="UniProtKB">
        <authorList>
            <consortium name="RefSeq"/>
        </authorList>
    </citation>
    <scope>IDENTIFICATION</scope>
    <source>
        <tissue evidence="3 4">Blood</tissue>
    </source>
</reference>
<dbReference type="RefSeq" id="XP_027467333.2">
    <property type="nucleotide sequence ID" value="XM_027611532.2"/>
</dbReference>
<evidence type="ECO:0000313" key="4">
    <source>
        <dbReference type="RefSeq" id="XP_027467333.2"/>
    </source>
</evidence>
<accession>A0A6J2EP73</accession>
<keyword evidence="2" id="KW-1185">Reference proteome</keyword>
<feature type="region of interest" description="Disordered" evidence="1">
    <location>
        <begin position="186"/>
        <end position="206"/>
    </location>
</feature>
<dbReference type="RefSeq" id="XP_027467332.2">
    <property type="nucleotide sequence ID" value="XM_027611531.2"/>
</dbReference>
<evidence type="ECO:0000313" key="2">
    <source>
        <dbReference type="Proteomes" id="UP000515165"/>
    </source>
</evidence>
<name>A0A6J2EP73_ZALCA</name>